<feature type="compositionally biased region" description="Low complexity" evidence="1">
    <location>
        <begin position="1"/>
        <end position="53"/>
    </location>
</feature>
<dbReference type="GeneID" id="19302088"/>
<feature type="region of interest" description="Disordered" evidence="1">
    <location>
        <begin position="180"/>
        <end position="214"/>
    </location>
</feature>
<dbReference type="Proteomes" id="UP000030669">
    <property type="component" value="Unassembled WGS sequence"/>
</dbReference>
<name>S7RI84_GLOTA</name>
<dbReference type="EMBL" id="KB469304">
    <property type="protein sequence ID" value="EPQ53980.1"/>
    <property type="molecule type" value="Genomic_DNA"/>
</dbReference>
<feature type="region of interest" description="Disordered" evidence="1">
    <location>
        <begin position="1"/>
        <end position="102"/>
    </location>
</feature>
<organism evidence="2 3">
    <name type="scientific">Gloeophyllum trabeum (strain ATCC 11539 / FP-39264 / Madison 617)</name>
    <name type="common">Brown rot fungus</name>
    <dbReference type="NCBI Taxonomy" id="670483"/>
    <lineage>
        <taxon>Eukaryota</taxon>
        <taxon>Fungi</taxon>
        <taxon>Dikarya</taxon>
        <taxon>Basidiomycota</taxon>
        <taxon>Agaricomycotina</taxon>
        <taxon>Agaricomycetes</taxon>
        <taxon>Gloeophyllales</taxon>
        <taxon>Gloeophyllaceae</taxon>
        <taxon>Gloeophyllum</taxon>
    </lineage>
</organism>
<dbReference type="HOGENOM" id="CLU_1094384_0_0_1"/>
<evidence type="ECO:0000256" key="1">
    <source>
        <dbReference type="SAM" id="MobiDB-lite"/>
    </source>
</evidence>
<protein>
    <submittedName>
        <fullName evidence="2">Uncharacterized protein</fullName>
    </submittedName>
</protein>
<accession>S7RI84</accession>
<reference evidence="2 3" key="1">
    <citation type="journal article" date="2012" name="Science">
        <title>The Paleozoic origin of enzymatic lignin decomposition reconstructed from 31 fungal genomes.</title>
        <authorList>
            <person name="Floudas D."/>
            <person name="Binder M."/>
            <person name="Riley R."/>
            <person name="Barry K."/>
            <person name="Blanchette R.A."/>
            <person name="Henrissat B."/>
            <person name="Martinez A.T."/>
            <person name="Otillar R."/>
            <person name="Spatafora J.W."/>
            <person name="Yadav J.S."/>
            <person name="Aerts A."/>
            <person name="Benoit I."/>
            <person name="Boyd A."/>
            <person name="Carlson A."/>
            <person name="Copeland A."/>
            <person name="Coutinho P.M."/>
            <person name="de Vries R.P."/>
            <person name="Ferreira P."/>
            <person name="Findley K."/>
            <person name="Foster B."/>
            <person name="Gaskell J."/>
            <person name="Glotzer D."/>
            <person name="Gorecki P."/>
            <person name="Heitman J."/>
            <person name="Hesse C."/>
            <person name="Hori C."/>
            <person name="Igarashi K."/>
            <person name="Jurgens J.A."/>
            <person name="Kallen N."/>
            <person name="Kersten P."/>
            <person name="Kohler A."/>
            <person name="Kuees U."/>
            <person name="Kumar T.K.A."/>
            <person name="Kuo A."/>
            <person name="LaButti K."/>
            <person name="Larrondo L.F."/>
            <person name="Lindquist E."/>
            <person name="Ling A."/>
            <person name="Lombard V."/>
            <person name="Lucas S."/>
            <person name="Lundell T."/>
            <person name="Martin R."/>
            <person name="McLaughlin D.J."/>
            <person name="Morgenstern I."/>
            <person name="Morin E."/>
            <person name="Murat C."/>
            <person name="Nagy L.G."/>
            <person name="Nolan M."/>
            <person name="Ohm R.A."/>
            <person name="Patyshakuliyeva A."/>
            <person name="Rokas A."/>
            <person name="Ruiz-Duenas F.J."/>
            <person name="Sabat G."/>
            <person name="Salamov A."/>
            <person name="Samejima M."/>
            <person name="Schmutz J."/>
            <person name="Slot J.C."/>
            <person name="St John F."/>
            <person name="Stenlid J."/>
            <person name="Sun H."/>
            <person name="Sun S."/>
            <person name="Syed K."/>
            <person name="Tsang A."/>
            <person name="Wiebenga A."/>
            <person name="Young D."/>
            <person name="Pisabarro A."/>
            <person name="Eastwood D.C."/>
            <person name="Martin F."/>
            <person name="Cullen D."/>
            <person name="Grigoriev I.V."/>
            <person name="Hibbett D.S."/>
        </authorList>
    </citation>
    <scope>NUCLEOTIDE SEQUENCE [LARGE SCALE GENOMIC DNA]</scope>
    <source>
        <strain evidence="2 3">ATCC 11539</strain>
    </source>
</reference>
<dbReference type="AlphaFoldDB" id="S7RI84"/>
<dbReference type="RefSeq" id="XP_007867340.1">
    <property type="nucleotide sequence ID" value="XM_007869149.1"/>
</dbReference>
<sequence length="254" mass="27431">MSDLLSLPTVGLSASSSSSSLVGSTSGCPSMIFTDSPSWDSSSDTSDSIDPSPGQSEHDQGSRTAHSAPTAAPSRGLGVDEQLASAGGGSKENTPRAPSSAVFATEDLGYEADYEGRYRQKHFIHKSLGFADHRRHKRLSKGSPVLGLYPTKPPDIYILPIDTDTDTDTDASLRATPWNRQHVEDDVSTQSGTLRVPQAETAQTPPQQTSRHSLLPRVHVTSAFLQSAQSRFDHWCRANHRTRTLYPTAPPYSL</sequence>
<gene>
    <name evidence="2" type="ORF">GLOTRDRAFT_130370</name>
</gene>
<proteinExistence type="predicted"/>
<evidence type="ECO:0000313" key="2">
    <source>
        <dbReference type="EMBL" id="EPQ53980.1"/>
    </source>
</evidence>
<keyword evidence="3" id="KW-1185">Reference proteome</keyword>
<dbReference type="KEGG" id="gtr:GLOTRDRAFT_130370"/>
<evidence type="ECO:0000313" key="3">
    <source>
        <dbReference type="Proteomes" id="UP000030669"/>
    </source>
</evidence>
<feature type="compositionally biased region" description="Low complexity" evidence="1">
    <location>
        <begin position="197"/>
        <end position="209"/>
    </location>
</feature>